<dbReference type="GO" id="GO:0051082">
    <property type="term" value="F:unfolded protein binding"/>
    <property type="evidence" value="ECO:0000318"/>
    <property type="project" value="GO_Central"/>
</dbReference>
<dbReference type="PROSITE" id="PS50076">
    <property type="entry name" value="DNAJ_2"/>
    <property type="match status" value="1"/>
</dbReference>
<dbReference type="GO" id="GO:0005829">
    <property type="term" value="C:cytosol"/>
    <property type="evidence" value="ECO:0000318"/>
    <property type="project" value="GO_Central"/>
</dbReference>
<name>A0A0K9NML3_ZOSMR</name>
<dbReference type="CDD" id="cd10747">
    <property type="entry name" value="DnaJ_C"/>
    <property type="match status" value="1"/>
</dbReference>
<evidence type="ECO:0000256" key="1">
    <source>
        <dbReference type="ARBA" id="ARBA00023186"/>
    </source>
</evidence>
<accession>A0A0K9NML3</accession>
<dbReference type="GO" id="GO:0005783">
    <property type="term" value="C:endoplasmic reticulum"/>
    <property type="evidence" value="ECO:0007669"/>
    <property type="project" value="UniProtKB-ARBA"/>
</dbReference>
<dbReference type="InterPro" id="IPR001623">
    <property type="entry name" value="DnaJ_domain"/>
</dbReference>
<feature type="region of interest" description="Disordered" evidence="2">
    <location>
        <begin position="75"/>
        <end position="137"/>
    </location>
</feature>
<gene>
    <name evidence="4" type="ORF">ZOSMA_81G00660</name>
</gene>
<dbReference type="Gene3D" id="2.60.260.20">
    <property type="entry name" value="Urease metallochaperone UreE, N-terminal domain"/>
    <property type="match status" value="2"/>
</dbReference>
<evidence type="ECO:0000256" key="2">
    <source>
        <dbReference type="SAM" id="MobiDB-lite"/>
    </source>
</evidence>
<dbReference type="Pfam" id="PF01556">
    <property type="entry name" value="DnaJ_C"/>
    <property type="match status" value="1"/>
</dbReference>
<dbReference type="PANTHER" id="PTHR24078">
    <property type="entry name" value="DNAJ HOMOLOG SUBFAMILY C MEMBER"/>
    <property type="match status" value="1"/>
</dbReference>
<dbReference type="SMART" id="SM00271">
    <property type="entry name" value="DnaJ"/>
    <property type="match status" value="1"/>
</dbReference>
<keyword evidence="5" id="KW-1185">Reference proteome</keyword>
<dbReference type="GO" id="GO:0006457">
    <property type="term" value="P:protein folding"/>
    <property type="evidence" value="ECO:0007669"/>
    <property type="project" value="InterPro"/>
</dbReference>
<dbReference type="InterPro" id="IPR051339">
    <property type="entry name" value="DnaJ_subfamily_B"/>
</dbReference>
<dbReference type="SUPFAM" id="SSF46565">
    <property type="entry name" value="Chaperone J-domain"/>
    <property type="match status" value="1"/>
</dbReference>
<dbReference type="EMBL" id="LFYR01002015">
    <property type="protein sequence ID" value="KMZ57848.1"/>
    <property type="molecule type" value="Genomic_DNA"/>
</dbReference>
<dbReference type="SUPFAM" id="SSF49493">
    <property type="entry name" value="HSP40/DnaJ peptide-binding domain"/>
    <property type="match status" value="2"/>
</dbReference>
<evidence type="ECO:0000313" key="4">
    <source>
        <dbReference type="EMBL" id="KMZ57848.1"/>
    </source>
</evidence>
<dbReference type="OrthoDB" id="550424at2759"/>
<dbReference type="CDD" id="cd06257">
    <property type="entry name" value="DnaJ"/>
    <property type="match status" value="1"/>
</dbReference>
<evidence type="ECO:0000313" key="5">
    <source>
        <dbReference type="Proteomes" id="UP000036987"/>
    </source>
</evidence>
<dbReference type="InterPro" id="IPR036869">
    <property type="entry name" value="J_dom_sf"/>
</dbReference>
<protein>
    <submittedName>
        <fullName evidence="4">Chaperone protein dnaJ</fullName>
    </submittedName>
</protein>
<dbReference type="FunFam" id="2.60.260.20:FF:000013">
    <property type="entry name" value="DnaJ subfamily B member 11"/>
    <property type="match status" value="1"/>
</dbReference>
<dbReference type="Pfam" id="PF00226">
    <property type="entry name" value="DnaJ"/>
    <property type="match status" value="1"/>
</dbReference>
<dbReference type="Proteomes" id="UP000036987">
    <property type="component" value="Unassembled WGS sequence"/>
</dbReference>
<comment type="caution">
    <text evidence="4">The sequence shown here is derived from an EMBL/GenBank/DDBJ whole genome shotgun (WGS) entry which is preliminary data.</text>
</comment>
<dbReference type="FunFam" id="2.60.260.20:FF:000002">
    <property type="entry name" value="Dnaj homolog subfamily b member"/>
    <property type="match status" value="1"/>
</dbReference>
<sequence>MDDANDFYEVLNISKQATPDQIRQAYKTLVRKWHPDKHPPSSKDEAETRFKSITQAYGALNGEDYRTAYSKATGFSKSGEVNRDGQKQRNKTADKNKTGTPLPSRTSSSRRYNNQSTPTSKTSSASRSVKVGTEGPTIFSRRMKPAPILQKLECTLEELFHGCKKEVRFTRKVVGKNGQVSDREEVKKVRVKPGWKKGTKVTFDCSGGEDVTFIIAEKKHPHFKRSGNDLVLKVQVPLVNALTGWSFTYRLIGGERRTYSTSDDEIISPGYVKIVEGEGMPILGGGDKLRGDLRIKFVIMFPARLSHEQRCRIKNVLPDSP</sequence>
<feature type="domain" description="J" evidence="3">
    <location>
        <begin position="6"/>
        <end position="73"/>
    </location>
</feature>
<proteinExistence type="predicted"/>
<evidence type="ECO:0000259" key="3">
    <source>
        <dbReference type="PROSITE" id="PS50076"/>
    </source>
</evidence>
<dbReference type="PANTHER" id="PTHR24078:SF522">
    <property type="entry name" value="DNAJ CHAPERONE C-TERMINAL DOMAIN-CONTAINING PROTEIN"/>
    <property type="match status" value="1"/>
</dbReference>
<feature type="compositionally biased region" description="Basic and acidic residues" evidence="2">
    <location>
        <begin position="80"/>
        <end position="97"/>
    </location>
</feature>
<dbReference type="OMA" id="DVCKAYK"/>
<dbReference type="InterPro" id="IPR002939">
    <property type="entry name" value="DnaJ_C"/>
</dbReference>
<dbReference type="PRINTS" id="PR00625">
    <property type="entry name" value="JDOMAIN"/>
</dbReference>
<keyword evidence="1" id="KW-0143">Chaperone</keyword>
<feature type="compositionally biased region" description="Polar residues" evidence="2">
    <location>
        <begin position="112"/>
        <end position="127"/>
    </location>
</feature>
<dbReference type="STRING" id="29655.A0A0K9NML3"/>
<dbReference type="Gene3D" id="1.10.287.110">
    <property type="entry name" value="DnaJ domain"/>
    <property type="match status" value="1"/>
</dbReference>
<dbReference type="GO" id="GO:0051087">
    <property type="term" value="F:protein-folding chaperone binding"/>
    <property type="evidence" value="ECO:0000318"/>
    <property type="project" value="GO_Central"/>
</dbReference>
<dbReference type="InterPro" id="IPR008971">
    <property type="entry name" value="HSP40/DnaJ_pept-bd"/>
</dbReference>
<dbReference type="AlphaFoldDB" id="A0A0K9NML3"/>
<organism evidence="4 5">
    <name type="scientific">Zostera marina</name>
    <name type="common">Eelgrass</name>
    <dbReference type="NCBI Taxonomy" id="29655"/>
    <lineage>
        <taxon>Eukaryota</taxon>
        <taxon>Viridiplantae</taxon>
        <taxon>Streptophyta</taxon>
        <taxon>Embryophyta</taxon>
        <taxon>Tracheophyta</taxon>
        <taxon>Spermatophyta</taxon>
        <taxon>Magnoliopsida</taxon>
        <taxon>Liliopsida</taxon>
        <taxon>Zosteraceae</taxon>
        <taxon>Zostera</taxon>
    </lineage>
</organism>
<reference evidence="5" key="1">
    <citation type="journal article" date="2016" name="Nature">
        <title>The genome of the seagrass Zostera marina reveals angiosperm adaptation to the sea.</title>
        <authorList>
            <person name="Olsen J.L."/>
            <person name="Rouze P."/>
            <person name="Verhelst B."/>
            <person name="Lin Y.-C."/>
            <person name="Bayer T."/>
            <person name="Collen J."/>
            <person name="Dattolo E."/>
            <person name="De Paoli E."/>
            <person name="Dittami S."/>
            <person name="Maumus F."/>
            <person name="Michel G."/>
            <person name="Kersting A."/>
            <person name="Lauritano C."/>
            <person name="Lohaus R."/>
            <person name="Toepel M."/>
            <person name="Tonon T."/>
            <person name="Vanneste K."/>
            <person name="Amirebrahimi M."/>
            <person name="Brakel J."/>
            <person name="Bostroem C."/>
            <person name="Chovatia M."/>
            <person name="Grimwood J."/>
            <person name="Jenkins J.W."/>
            <person name="Jueterbock A."/>
            <person name="Mraz A."/>
            <person name="Stam W.T."/>
            <person name="Tice H."/>
            <person name="Bornberg-Bauer E."/>
            <person name="Green P.J."/>
            <person name="Pearson G.A."/>
            <person name="Procaccini G."/>
            <person name="Duarte C.M."/>
            <person name="Schmutz J."/>
            <person name="Reusch T.B.H."/>
            <person name="Van de Peer Y."/>
        </authorList>
    </citation>
    <scope>NUCLEOTIDE SEQUENCE [LARGE SCALE GENOMIC DNA]</scope>
    <source>
        <strain evidence="5">cv. Finnish</strain>
    </source>
</reference>